<comment type="caution">
    <text evidence="7">The sequence shown here is derived from an EMBL/GenBank/DDBJ whole genome shotgun (WGS) entry which is preliminary data.</text>
</comment>
<name>A0A3E3DZG4_9FIRM</name>
<dbReference type="GO" id="GO:0003959">
    <property type="term" value="F:NADPH dehydrogenase activity"/>
    <property type="evidence" value="ECO:0007669"/>
    <property type="project" value="InterPro"/>
</dbReference>
<keyword evidence="2" id="KW-0285">Flavoprotein</keyword>
<evidence type="ECO:0000256" key="3">
    <source>
        <dbReference type="ARBA" id="ARBA00022643"/>
    </source>
</evidence>
<dbReference type="AlphaFoldDB" id="A0A3E3DZG4"/>
<dbReference type="GO" id="GO:0010181">
    <property type="term" value="F:FMN binding"/>
    <property type="evidence" value="ECO:0007669"/>
    <property type="project" value="InterPro"/>
</dbReference>
<accession>A0A3E3DZG4</accession>
<keyword evidence="5" id="KW-0560">Oxidoreductase</keyword>
<evidence type="ECO:0000313" key="8">
    <source>
        <dbReference type="Proteomes" id="UP000261212"/>
    </source>
</evidence>
<dbReference type="Gene3D" id="3.20.20.70">
    <property type="entry name" value="Aldolase class I"/>
    <property type="match status" value="1"/>
</dbReference>
<evidence type="ECO:0000256" key="2">
    <source>
        <dbReference type="ARBA" id="ARBA00022630"/>
    </source>
</evidence>
<dbReference type="InterPro" id="IPR001155">
    <property type="entry name" value="OxRdtase_FMN_N"/>
</dbReference>
<dbReference type="SUPFAM" id="SSF51395">
    <property type="entry name" value="FMN-linked oxidoreductases"/>
    <property type="match status" value="1"/>
</dbReference>
<evidence type="ECO:0000256" key="1">
    <source>
        <dbReference type="ARBA" id="ARBA00001917"/>
    </source>
</evidence>
<dbReference type="Pfam" id="PF00724">
    <property type="entry name" value="Oxidored_FMN"/>
    <property type="match status" value="1"/>
</dbReference>
<dbReference type="CDD" id="cd02803">
    <property type="entry name" value="OYE_like_FMN_family"/>
    <property type="match status" value="1"/>
</dbReference>
<sequence length="365" mass="40678">MSLNIFSPIEIKGHKIKNRIVMPAMVSFNYEVKDGEVNDKIIEHYTLRAKGGVGLIIIEAICVDEKLNCRLTKGELGLWDDELIKGHKKLVSEIHNENCTVLAQLSHAGIKGITEANIAPSDFEGTIINKAFKAKEMTVPQIKEIKDKFVKAALRAKRAKYDGVEIHCAHSYLLSDFISPLSNKRNDEYGGSLDKRMKLPLEILKEIRKECGNDFIISVRMGFDEPTIDEGIKIAKMFDTCGSDIIHISTGFGSSGYMSESIMPKAPNDFPLNIRIWASSQIKPYLSCKVIAVGGIRNAEDANTVIFEGYGDFAAVGRGLLCDPEFVNKIKENKKIANCFNCNKCMWSSGMEKCPGRKKYLDSLK</sequence>
<keyword evidence="3" id="KW-0288">FMN</keyword>
<dbReference type="RefSeq" id="WP_117532179.1">
    <property type="nucleotide sequence ID" value="NZ_QUSM01000003.1"/>
</dbReference>
<protein>
    <submittedName>
        <fullName evidence="7">NADH:flavin oxidoreductase</fullName>
    </submittedName>
</protein>
<feature type="domain" description="NADH:flavin oxidoreductase/NADH oxidase N-terminal" evidence="6">
    <location>
        <begin position="5"/>
        <end position="334"/>
    </location>
</feature>
<dbReference type="InterPro" id="IPR044152">
    <property type="entry name" value="YqjM-like"/>
</dbReference>
<evidence type="ECO:0000259" key="6">
    <source>
        <dbReference type="Pfam" id="PF00724"/>
    </source>
</evidence>
<organism evidence="7 8">
    <name type="scientific">Anaerofustis stercorihominis</name>
    <dbReference type="NCBI Taxonomy" id="214853"/>
    <lineage>
        <taxon>Bacteria</taxon>
        <taxon>Bacillati</taxon>
        <taxon>Bacillota</taxon>
        <taxon>Clostridia</taxon>
        <taxon>Eubacteriales</taxon>
        <taxon>Eubacteriaceae</taxon>
        <taxon>Anaerofustis</taxon>
    </lineage>
</organism>
<dbReference type="GO" id="GO:0050661">
    <property type="term" value="F:NADP binding"/>
    <property type="evidence" value="ECO:0007669"/>
    <property type="project" value="InterPro"/>
</dbReference>
<gene>
    <name evidence="7" type="ORF">DW687_06785</name>
</gene>
<dbReference type="PANTHER" id="PTHR43303">
    <property type="entry name" value="NADPH DEHYDROGENASE C23G7.10C-RELATED"/>
    <property type="match status" value="1"/>
</dbReference>
<reference evidence="7 8" key="1">
    <citation type="submission" date="2018-08" db="EMBL/GenBank/DDBJ databases">
        <title>A genome reference for cultivated species of the human gut microbiota.</title>
        <authorList>
            <person name="Zou Y."/>
            <person name="Xue W."/>
            <person name="Luo G."/>
        </authorList>
    </citation>
    <scope>NUCLEOTIDE SEQUENCE [LARGE SCALE GENOMIC DNA]</scope>
    <source>
        <strain evidence="7 8">AM25-6</strain>
    </source>
</reference>
<keyword evidence="4" id="KW-0521">NADP</keyword>
<dbReference type="EMBL" id="QUSM01000003">
    <property type="protein sequence ID" value="RGD74466.1"/>
    <property type="molecule type" value="Genomic_DNA"/>
</dbReference>
<proteinExistence type="predicted"/>
<evidence type="ECO:0000313" key="7">
    <source>
        <dbReference type="EMBL" id="RGD74466.1"/>
    </source>
</evidence>
<evidence type="ECO:0000256" key="5">
    <source>
        <dbReference type="ARBA" id="ARBA00023002"/>
    </source>
</evidence>
<comment type="cofactor">
    <cofactor evidence="1">
        <name>FMN</name>
        <dbReference type="ChEBI" id="CHEBI:58210"/>
    </cofactor>
</comment>
<dbReference type="PANTHER" id="PTHR43303:SF4">
    <property type="entry name" value="NADPH DEHYDROGENASE C23G7.10C-RELATED"/>
    <property type="match status" value="1"/>
</dbReference>
<evidence type="ECO:0000256" key="4">
    <source>
        <dbReference type="ARBA" id="ARBA00022857"/>
    </source>
</evidence>
<dbReference type="InterPro" id="IPR013785">
    <property type="entry name" value="Aldolase_TIM"/>
</dbReference>
<dbReference type="Proteomes" id="UP000261212">
    <property type="component" value="Unassembled WGS sequence"/>
</dbReference>